<name>A0A1E8F194_9CLOT</name>
<comment type="caution">
    <text evidence="1">The sequence shown here is derived from an EMBL/GenBank/DDBJ whole genome shotgun (WGS) entry which is preliminary data.</text>
</comment>
<evidence type="ECO:0000313" key="2">
    <source>
        <dbReference type="Proteomes" id="UP000175744"/>
    </source>
</evidence>
<proteinExistence type="predicted"/>
<dbReference type="RefSeq" id="WP_070109474.1">
    <property type="nucleotide sequence ID" value="NZ_LZFO01000005.1"/>
</dbReference>
<protein>
    <recommendedName>
        <fullName evidence="3">DUF3791 domain-containing protein</fullName>
    </recommendedName>
</protein>
<reference evidence="1 2" key="1">
    <citation type="submission" date="2016-06" db="EMBL/GenBank/DDBJ databases">
        <title>Genome sequence of Clostridium acetireducens DSM 10703.</title>
        <authorList>
            <person name="Poehlein A."/>
            <person name="Fluechter S."/>
            <person name="Duerre P."/>
            <person name="Daniel R."/>
        </authorList>
    </citation>
    <scope>NUCLEOTIDE SEQUENCE [LARGE SCALE GENOMIC DNA]</scope>
    <source>
        <strain evidence="1 2">DSM 10703</strain>
    </source>
</reference>
<dbReference type="Proteomes" id="UP000175744">
    <property type="component" value="Unassembled WGS sequence"/>
</dbReference>
<evidence type="ECO:0000313" key="1">
    <source>
        <dbReference type="EMBL" id="OFI07104.1"/>
    </source>
</evidence>
<dbReference type="AlphaFoldDB" id="A0A1E8F194"/>
<accession>A0A1E8F194</accession>
<dbReference type="OrthoDB" id="1080189at2"/>
<dbReference type="PATRIC" id="fig|1121290.3.peg.516"/>
<sequence>MQANKILLQSLYKDIILEFSKETGKDLNESMRYFYTSETYELISQGVGDLHCRGFKYLAQELMLEYGLMEHKGYPKDLVH</sequence>
<gene>
    <name evidence="1" type="ORF">CLOACE_05090</name>
</gene>
<dbReference type="EMBL" id="LZFO01000005">
    <property type="protein sequence ID" value="OFI07104.1"/>
    <property type="molecule type" value="Genomic_DNA"/>
</dbReference>
<keyword evidence="2" id="KW-1185">Reference proteome</keyword>
<organism evidence="1 2">
    <name type="scientific">Clostridium acetireducens DSM 10703</name>
    <dbReference type="NCBI Taxonomy" id="1121290"/>
    <lineage>
        <taxon>Bacteria</taxon>
        <taxon>Bacillati</taxon>
        <taxon>Bacillota</taxon>
        <taxon>Clostridia</taxon>
        <taxon>Eubacteriales</taxon>
        <taxon>Clostridiaceae</taxon>
        <taxon>Clostridium</taxon>
    </lineage>
</organism>
<evidence type="ECO:0008006" key="3">
    <source>
        <dbReference type="Google" id="ProtNLM"/>
    </source>
</evidence>
<dbReference type="STRING" id="1121290.CLAOCE_05090"/>